<sequence>MKFNTERDLNAREAFREALNAYTDADLFEIPNAPWYLLDAQTDVLNHFGVEAWQHCEFVEVDEESIIDYPVTVRCTKNG</sequence>
<dbReference type="RefSeq" id="WP_303734130.1">
    <property type="nucleotide sequence ID" value="NZ_CAKZHK010000007.1"/>
</dbReference>
<gene>
    <name evidence="1" type="ORF">DI525_01985</name>
</gene>
<evidence type="ECO:0000313" key="1">
    <source>
        <dbReference type="EMBL" id="PZR06099.1"/>
    </source>
</evidence>
<dbReference type="AlphaFoldDB" id="A0A2W5SS27"/>
<name>A0A2W5SS27_9CORY</name>
<organism evidence="1 2">
    <name type="scientific">Corynebacterium kroppenstedtii</name>
    <dbReference type="NCBI Taxonomy" id="161879"/>
    <lineage>
        <taxon>Bacteria</taxon>
        <taxon>Bacillati</taxon>
        <taxon>Actinomycetota</taxon>
        <taxon>Actinomycetes</taxon>
        <taxon>Mycobacteriales</taxon>
        <taxon>Corynebacteriaceae</taxon>
        <taxon>Corynebacterium</taxon>
    </lineage>
</organism>
<protein>
    <submittedName>
        <fullName evidence="1">Uncharacterized protein</fullName>
    </submittedName>
</protein>
<evidence type="ECO:0000313" key="2">
    <source>
        <dbReference type="Proteomes" id="UP000249432"/>
    </source>
</evidence>
<dbReference type="Proteomes" id="UP000249432">
    <property type="component" value="Unassembled WGS sequence"/>
</dbReference>
<reference evidence="1 2" key="1">
    <citation type="submission" date="2017-08" db="EMBL/GenBank/DDBJ databases">
        <title>Infants hospitalized years apart are colonized by the same room-sourced microbial strains.</title>
        <authorList>
            <person name="Brooks B."/>
            <person name="Olm M.R."/>
            <person name="Firek B.A."/>
            <person name="Baker R."/>
            <person name="Thomas B.C."/>
            <person name="Morowitz M.J."/>
            <person name="Banfield J.F."/>
        </authorList>
    </citation>
    <scope>NUCLEOTIDE SEQUENCE [LARGE SCALE GENOMIC DNA]</scope>
    <source>
        <strain evidence="1">S2_003_000_R1_3</strain>
    </source>
</reference>
<accession>A0A2W5SS27</accession>
<proteinExistence type="predicted"/>
<dbReference type="EMBL" id="QFRA01000003">
    <property type="protein sequence ID" value="PZR06099.1"/>
    <property type="molecule type" value="Genomic_DNA"/>
</dbReference>
<comment type="caution">
    <text evidence="1">The sequence shown here is derived from an EMBL/GenBank/DDBJ whole genome shotgun (WGS) entry which is preliminary data.</text>
</comment>